<dbReference type="Gene3D" id="2.160.20.70">
    <property type="match status" value="1"/>
</dbReference>
<dbReference type="EMBL" id="JAKCXM010000076">
    <property type="protein sequence ID" value="KAJ0403737.1"/>
    <property type="molecule type" value="Genomic_DNA"/>
</dbReference>
<dbReference type="SUPFAM" id="SSF51182">
    <property type="entry name" value="RmlC-like cupins"/>
    <property type="match status" value="1"/>
</dbReference>
<evidence type="ECO:0000256" key="2">
    <source>
        <dbReference type="ARBA" id="ARBA00023002"/>
    </source>
</evidence>
<sequence length="1187" mass="131490">MNALHLRGDPAGGADGKRAEATRRFAPVKLRPEQLDAFHEQAQELLSNAIREYVQVGQDKIDTTRWRFMRSCDGLAVFRDRRPLNAQLTSLLCAGTIPLSLADALKGFYADNTQDARAQAKMFYPRFVDVEVLANIQRRSKEEPLAYTGLKCLRLTGLASMGSRTLDDMEDDDQLLEEIECSEQAHDKDVRESVIEIRPLRRSAQPPEMLASVDGCSMGDSLHRRPVCPQPPATEAQQQQDLLARLVQASSRAEQTFLLASANTLVAHSIQQRNRLDSNKRHSMEVMSSVWRSLVHTSATDAAAARKLLERIHHALLDVYRAKLTRDGADVSLALTVEEIAPIKALCDELTPAHLGSAHGCKPDETPPADRYVISSRSIFILPPGSSIPLHDHPEMSVISRVLYGRLHVKSFDLADSKEARHSFDLADSKEARHVRSLLERADPTASCEPRHVARLFQDEVVTAPHTTDLLPDRGNLHEFVADDQVGCAIFDILTPPYESDDGRDCTYYRVVGEPVTADNGKQYVELEEFEPQHFEVVSEPRPGTLYPQHGEREANQRPNSLDTNAARAMARIWLRLELFEHGLLQLPSKVSATLSVASIKRSMEALHARLATAAGNSSGVEEDDVNMDDASMADEPRAPSYHERDNLVSVSFSCWKDAVAPIFQWREQDYKAFWLLLVQFHRKIPVNESFVVSPSTVLDEEQCLGLERVPIAKIAIYLFIQTVKPHTWRQKYSLETFNAVWYQENDVAASGTAGGVVAAAAAAIAAGAAGSPVQPSGSMSPQLRASTSPPPPPSPHTVGMQDRSTSDAYYLEFVRDKLDELFAILYPSAEMNEESESTVSAEQIDLLGFLLCTGGPNMLDFSQSLSTAYPDWRAEADATMVANAAKVCAHFKKLLYLNEMLYPPVGFSLAHAHSGPYSPVVGAAGRAFSLSGDDISQEEESYVMQRPTVLSNLYKTTVVKRAEDFVDKHGNSDLIIFSCHDAYIYVLGPVTAISGLIRVSNCLDSIINSYTLVPLVMTGENVGVRLGPYNSRYPGLAQQMATAQLSFRNNSVGAWDAFLNLESETDLADSEKESIALQSPATFRETCVPVKIKGLGPAERPFPLPAPYADALRQQQDVVEALRRLVCSDEFDLSTKRSMETVIQMRFKEWLNTTGNVRQILDLVQIEKTRTQQQQQVHASPAKERA</sequence>
<gene>
    <name evidence="5" type="ORF">P43SY_003042</name>
</gene>
<dbReference type="CDD" id="cd20289">
    <property type="entry name" value="cupin_ADO"/>
    <property type="match status" value="1"/>
</dbReference>
<evidence type="ECO:0000313" key="5">
    <source>
        <dbReference type="EMBL" id="KAJ0403737.1"/>
    </source>
</evidence>
<dbReference type="PANTHER" id="PTHR16052:SF0">
    <property type="entry name" value="TBCC DOMAIN-CONTAINING PROTEIN 1"/>
    <property type="match status" value="1"/>
</dbReference>
<dbReference type="InterPro" id="IPR039589">
    <property type="entry name" value="TBCC1"/>
</dbReference>
<dbReference type="Pfam" id="PF07847">
    <property type="entry name" value="PCO_ADO"/>
    <property type="match status" value="1"/>
</dbReference>
<keyword evidence="6" id="KW-1185">Reference proteome</keyword>
<dbReference type="AlphaFoldDB" id="A0AAD5LMM9"/>
<evidence type="ECO:0000256" key="3">
    <source>
        <dbReference type="ARBA" id="ARBA00023004"/>
    </source>
</evidence>
<reference evidence="5" key="1">
    <citation type="submission" date="2021-12" db="EMBL/GenBank/DDBJ databases">
        <title>Prjna785345.</title>
        <authorList>
            <person name="Rujirawat T."/>
            <person name="Krajaejun T."/>
        </authorList>
    </citation>
    <scope>NUCLEOTIDE SEQUENCE</scope>
    <source>
        <strain evidence="5">Pi057C3</strain>
    </source>
</reference>
<evidence type="ECO:0000313" key="6">
    <source>
        <dbReference type="Proteomes" id="UP001209570"/>
    </source>
</evidence>
<accession>A0AAD5LMM9</accession>
<proteinExistence type="predicted"/>
<organism evidence="5 6">
    <name type="scientific">Pythium insidiosum</name>
    <name type="common">Pythiosis disease agent</name>
    <dbReference type="NCBI Taxonomy" id="114742"/>
    <lineage>
        <taxon>Eukaryota</taxon>
        <taxon>Sar</taxon>
        <taxon>Stramenopiles</taxon>
        <taxon>Oomycota</taxon>
        <taxon>Peronosporomycetes</taxon>
        <taxon>Pythiales</taxon>
        <taxon>Pythiaceae</taxon>
        <taxon>Pythium</taxon>
    </lineage>
</organism>
<dbReference type="GO" id="GO:0016702">
    <property type="term" value="F:oxidoreductase activity, acting on single donors with incorporation of molecular oxygen, incorporation of two atoms of oxygen"/>
    <property type="evidence" value="ECO:0007669"/>
    <property type="project" value="InterPro"/>
</dbReference>
<keyword evidence="1" id="KW-0479">Metal-binding</keyword>
<feature type="compositionally biased region" description="Polar residues" evidence="4">
    <location>
        <begin position="774"/>
        <end position="788"/>
    </location>
</feature>
<dbReference type="PANTHER" id="PTHR16052">
    <property type="entry name" value="TBCC DOMAIN-CONTAINING PROTEIN 1"/>
    <property type="match status" value="1"/>
</dbReference>
<comment type="caution">
    <text evidence="5">The sequence shown here is derived from an EMBL/GenBank/DDBJ whole genome shotgun (WGS) entry which is preliminary data.</text>
</comment>
<keyword evidence="2" id="KW-0560">Oxidoreductase</keyword>
<dbReference type="InterPro" id="IPR012864">
    <property type="entry name" value="PCO/ADO"/>
</dbReference>
<evidence type="ECO:0000256" key="1">
    <source>
        <dbReference type="ARBA" id="ARBA00022723"/>
    </source>
</evidence>
<dbReference type="InterPro" id="IPR014710">
    <property type="entry name" value="RmlC-like_jellyroll"/>
</dbReference>
<keyword evidence="3" id="KW-0408">Iron</keyword>
<dbReference type="GO" id="GO:0046872">
    <property type="term" value="F:metal ion binding"/>
    <property type="evidence" value="ECO:0007669"/>
    <property type="project" value="UniProtKB-KW"/>
</dbReference>
<dbReference type="InterPro" id="IPR011051">
    <property type="entry name" value="RmlC_Cupin_sf"/>
</dbReference>
<name>A0AAD5LMM9_PYTIN</name>
<dbReference type="Proteomes" id="UP001209570">
    <property type="component" value="Unassembled WGS sequence"/>
</dbReference>
<evidence type="ECO:0000256" key="4">
    <source>
        <dbReference type="SAM" id="MobiDB-lite"/>
    </source>
</evidence>
<dbReference type="Gene3D" id="2.60.120.10">
    <property type="entry name" value="Jelly Rolls"/>
    <property type="match status" value="1"/>
</dbReference>
<feature type="region of interest" description="Disordered" evidence="4">
    <location>
        <begin position="774"/>
        <end position="803"/>
    </location>
</feature>
<dbReference type="InterPro" id="IPR016098">
    <property type="entry name" value="CAP/MinC_C"/>
</dbReference>
<protein>
    <submittedName>
        <fullName evidence="5">Uncharacterized protein</fullName>
    </submittedName>
</protein>